<accession>A0A0E9WI95</accession>
<proteinExistence type="predicted"/>
<dbReference type="EMBL" id="GBXM01019364">
    <property type="protein sequence ID" value="JAH89213.1"/>
    <property type="molecule type" value="Transcribed_RNA"/>
</dbReference>
<reference evidence="1" key="2">
    <citation type="journal article" date="2015" name="Fish Shellfish Immunol.">
        <title>Early steps in the European eel (Anguilla anguilla)-Vibrio vulnificus interaction in the gills: Role of the RtxA13 toxin.</title>
        <authorList>
            <person name="Callol A."/>
            <person name="Pajuelo D."/>
            <person name="Ebbesson L."/>
            <person name="Teles M."/>
            <person name="MacKenzie S."/>
            <person name="Amaro C."/>
        </authorList>
    </citation>
    <scope>NUCLEOTIDE SEQUENCE</scope>
</reference>
<protein>
    <submittedName>
        <fullName evidence="1">Uncharacterized protein</fullName>
    </submittedName>
</protein>
<name>A0A0E9WI95_ANGAN</name>
<organism evidence="1">
    <name type="scientific">Anguilla anguilla</name>
    <name type="common">European freshwater eel</name>
    <name type="synonym">Muraena anguilla</name>
    <dbReference type="NCBI Taxonomy" id="7936"/>
    <lineage>
        <taxon>Eukaryota</taxon>
        <taxon>Metazoa</taxon>
        <taxon>Chordata</taxon>
        <taxon>Craniata</taxon>
        <taxon>Vertebrata</taxon>
        <taxon>Euteleostomi</taxon>
        <taxon>Actinopterygii</taxon>
        <taxon>Neopterygii</taxon>
        <taxon>Teleostei</taxon>
        <taxon>Anguilliformes</taxon>
        <taxon>Anguillidae</taxon>
        <taxon>Anguilla</taxon>
    </lineage>
</organism>
<evidence type="ECO:0000313" key="1">
    <source>
        <dbReference type="EMBL" id="JAH89213.1"/>
    </source>
</evidence>
<reference evidence="1" key="1">
    <citation type="submission" date="2014-11" db="EMBL/GenBank/DDBJ databases">
        <authorList>
            <person name="Amaro Gonzalez C."/>
        </authorList>
    </citation>
    <scope>NUCLEOTIDE SEQUENCE</scope>
</reference>
<sequence>MNPCHSPFKITPGFPLVQNSNFSPLVTVGEKYAVSWLSKTGQRVTFTGCYLNSTMKVITTLYILWNRLKAL</sequence>
<dbReference type="AlphaFoldDB" id="A0A0E9WI95"/>